<dbReference type="InterPro" id="IPR050955">
    <property type="entry name" value="Plant_Biomass_Hydrol_Est"/>
</dbReference>
<accession>A0A9X0QZE8</accession>
<name>A0A9X0QZE8_9PROT</name>
<feature type="domain" description="Phospholipase/carboxylesterase/thioesterase" evidence="4">
    <location>
        <begin position="115"/>
        <end position="220"/>
    </location>
</feature>
<keyword evidence="1" id="KW-0732">Signal</keyword>
<keyword evidence="2 5" id="KW-0378">Hydrolase</keyword>
<dbReference type="Pfam" id="PF02230">
    <property type="entry name" value="Abhydrolase_2"/>
    <property type="match status" value="1"/>
</dbReference>
<dbReference type="SUPFAM" id="SSF53474">
    <property type="entry name" value="alpha/beta-Hydrolases"/>
    <property type="match status" value="1"/>
</dbReference>
<dbReference type="InterPro" id="IPR003140">
    <property type="entry name" value="PLipase/COase/thioEstase"/>
</dbReference>
<dbReference type="PANTHER" id="PTHR43037:SF5">
    <property type="entry name" value="FERULOYL ESTERASE"/>
    <property type="match status" value="1"/>
</dbReference>
<proteinExistence type="predicted"/>
<evidence type="ECO:0000313" key="6">
    <source>
        <dbReference type="Proteomes" id="UP000600101"/>
    </source>
</evidence>
<dbReference type="InterPro" id="IPR029058">
    <property type="entry name" value="AB_hydrolase_fold"/>
</dbReference>
<evidence type="ECO:0000259" key="4">
    <source>
        <dbReference type="Pfam" id="PF02230"/>
    </source>
</evidence>
<dbReference type="EMBL" id="JACOMF010000018">
    <property type="protein sequence ID" value="MBC4016801.1"/>
    <property type="molecule type" value="Genomic_DNA"/>
</dbReference>
<dbReference type="PANTHER" id="PTHR43037">
    <property type="entry name" value="UNNAMED PRODUCT-RELATED"/>
    <property type="match status" value="1"/>
</dbReference>
<dbReference type="Proteomes" id="UP000600101">
    <property type="component" value="Unassembled WGS sequence"/>
</dbReference>
<organism evidence="5 6">
    <name type="scientific">Siccirubricoccus deserti</name>
    <dbReference type="NCBI Taxonomy" id="2013562"/>
    <lineage>
        <taxon>Bacteria</taxon>
        <taxon>Pseudomonadati</taxon>
        <taxon>Pseudomonadota</taxon>
        <taxon>Alphaproteobacteria</taxon>
        <taxon>Acetobacterales</taxon>
        <taxon>Roseomonadaceae</taxon>
        <taxon>Siccirubricoccus</taxon>
    </lineage>
</organism>
<keyword evidence="6" id="KW-1185">Reference proteome</keyword>
<protein>
    <submittedName>
        <fullName evidence="5">Alpha/beta hydrolase</fullName>
    </submittedName>
</protein>
<gene>
    <name evidence="5" type="ORF">H7965_15875</name>
</gene>
<evidence type="ECO:0000256" key="1">
    <source>
        <dbReference type="ARBA" id="ARBA00022729"/>
    </source>
</evidence>
<comment type="caution">
    <text evidence="5">The sequence shown here is derived from an EMBL/GenBank/DDBJ whole genome shotgun (WGS) entry which is preliminary data.</text>
</comment>
<evidence type="ECO:0000313" key="5">
    <source>
        <dbReference type="EMBL" id="MBC4016801.1"/>
    </source>
</evidence>
<dbReference type="AlphaFoldDB" id="A0A9X0QZE8"/>
<evidence type="ECO:0000256" key="2">
    <source>
        <dbReference type="ARBA" id="ARBA00022801"/>
    </source>
</evidence>
<dbReference type="Gene3D" id="3.40.50.1820">
    <property type="entry name" value="alpha/beta hydrolase"/>
    <property type="match status" value="1"/>
</dbReference>
<sequence>MSHEDARLQARPQQVSHAARPLPPGLHPLGQGEGRDGLLRVPPAALAAPLPLVVMLHGAGGDAAKALRRIAPIADAALVMLPESLGDTWDVLLGGYGPDVARLDAALQRVLAAWPVDPARLAIAGFSDGASYALSLGMMNGELFSHTLAFSPGFAAPLHFSGRTRCFLSHGTADAILPIERCSRRLMPKLEASGFAGKYMEFPGGHEVPEAVARAALEFLGAG</sequence>
<evidence type="ECO:0000256" key="3">
    <source>
        <dbReference type="SAM" id="MobiDB-lite"/>
    </source>
</evidence>
<dbReference type="GO" id="GO:0016787">
    <property type="term" value="F:hydrolase activity"/>
    <property type="evidence" value="ECO:0007669"/>
    <property type="project" value="UniProtKB-KW"/>
</dbReference>
<dbReference type="RefSeq" id="WP_186771564.1">
    <property type="nucleotide sequence ID" value="NZ_JACOMF010000018.1"/>
</dbReference>
<feature type="region of interest" description="Disordered" evidence="3">
    <location>
        <begin position="1"/>
        <end position="34"/>
    </location>
</feature>
<reference evidence="5" key="1">
    <citation type="submission" date="2020-08" db="EMBL/GenBank/DDBJ databases">
        <authorList>
            <person name="Hu Y."/>
            <person name="Nguyen S.V."/>
            <person name="Li F."/>
            <person name="Fanning S."/>
        </authorList>
    </citation>
    <scope>NUCLEOTIDE SEQUENCE</scope>
    <source>
        <strain evidence="5">SYSU D8009</strain>
    </source>
</reference>